<dbReference type="Proteomes" id="UP000243534">
    <property type="component" value="Unassembled WGS sequence"/>
</dbReference>
<proteinExistence type="predicted"/>
<evidence type="ECO:0000313" key="2">
    <source>
        <dbReference type="Proteomes" id="UP000243534"/>
    </source>
</evidence>
<dbReference type="AlphaFoldDB" id="A0A1E7Z408"/>
<accession>A0A1E7Z408</accession>
<evidence type="ECO:0000313" key="1">
    <source>
        <dbReference type="EMBL" id="OFC63451.1"/>
    </source>
</evidence>
<protein>
    <submittedName>
        <fullName evidence="1">Uncharacterized protein</fullName>
    </submittedName>
</protein>
<comment type="caution">
    <text evidence="1">The sequence shown here is derived from an EMBL/GenBank/DDBJ whole genome shotgun (WGS) entry which is preliminary data.</text>
</comment>
<name>A0A1E7Z408_9GAMM</name>
<sequence>MHKTANVLAARPKSIQLKVKSELREIWLSGGQDSANIIRIFTRTFIVQILKDRCRHDLQTGLEQGKDIAQLDIFKRVLACPPVPIA</sequence>
<organism evidence="1 2">
    <name type="scientific">Candidatus Erwinia dacicola</name>
    <dbReference type="NCBI Taxonomy" id="252393"/>
    <lineage>
        <taxon>Bacteria</taxon>
        <taxon>Pseudomonadati</taxon>
        <taxon>Pseudomonadota</taxon>
        <taxon>Gammaproteobacteria</taxon>
        <taxon>Enterobacterales</taxon>
        <taxon>Erwiniaceae</taxon>
        <taxon>Erwinia</taxon>
    </lineage>
</organism>
<gene>
    <name evidence="1" type="ORF">BBW68_05355</name>
</gene>
<reference evidence="1 2" key="1">
    <citation type="submission" date="2016-07" db="EMBL/GenBank/DDBJ databases">
        <authorList>
            <person name="Yuval B."/>
        </authorList>
    </citation>
    <scope>NUCLEOTIDE SEQUENCE [LARGE SCALE GENOMIC DNA]</scope>
    <source>
        <strain evidence="1 2">IL</strain>
    </source>
</reference>
<dbReference type="EMBL" id="MAYS01000083">
    <property type="protein sequence ID" value="OFC63451.1"/>
    <property type="molecule type" value="Genomic_DNA"/>
</dbReference>